<dbReference type="Proteomes" id="UP001374584">
    <property type="component" value="Unassembled WGS sequence"/>
</dbReference>
<proteinExistence type="predicted"/>
<protein>
    <submittedName>
        <fullName evidence="1">Uncharacterized protein</fullName>
    </submittedName>
</protein>
<dbReference type="AlphaFoldDB" id="A0AAN9NTW1"/>
<dbReference type="PANTHER" id="PTHR36378">
    <property type="entry name" value="COTTON FIBER PROTEIN"/>
    <property type="match status" value="1"/>
</dbReference>
<accession>A0AAN9NTW1</accession>
<dbReference type="EMBL" id="JAYMYR010000002">
    <property type="protein sequence ID" value="KAK7379031.1"/>
    <property type="molecule type" value="Genomic_DNA"/>
</dbReference>
<name>A0AAN9NTW1_PHACN</name>
<dbReference type="Pfam" id="PF05553">
    <property type="entry name" value="DUF761"/>
    <property type="match status" value="1"/>
</dbReference>
<evidence type="ECO:0000313" key="1">
    <source>
        <dbReference type="EMBL" id="KAK7379031.1"/>
    </source>
</evidence>
<evidence type="ECO:0000313" key="2">
    <source>
        <dbReference type="Proteomes" id="UP001374584"/>
    </source>
</evidence>
<gene>
    <name evidence="1" type="ORF">VNO80_04483</name>
</gene>
<keyword evidence="2" id="KW-1185">Reference proteome</keyword>
<sequence length="303" mass="34293">MHNTAPPALLFRVRISAPTPSSISSVLLLTSIMEKQGHECSIINIPDIKMYPLESDQPKPLKVKKMSGGMQFLRVALLVMRGRSQKPKAIHQVGQIDDGSKSRWRKILGSMRPLHLQSNQSPRFVSDSDTIFYSPKSPATDCGGNVSNFVAEEPYSPSPPSSRYASAVGLNELVQSDEENEKQEVIMEEGEEHVDGDGDEMIDSKAEDFITQFYQEMRLQRMDTVDRLYVERNQRLFLEVTCHKLENGITIDECESRDGEWDFSCGKLMVASHQMAFNNEERNGRRLANRARWISYVAGSIFD</sequence>
<dbReference type="PANTHER" id="PTHR36378:SF1">
    <property type="entry name" value="COTTON FIBER PROTEIN"/>
    <property type="match status" value="1"/>
</dbReference>
<organism evidence="1 2">
    <name type="scientific">Phaseolus coccineus</name>
    <name type="common">Scarlet runner bean</name>
    <name type="synonym">Phaseolus multiflorus</name>
    <dbReference type="NCBI Taxonomy" id="3886"/>
    <lineage>
        <taxon>Eukaryota</taxon>
        <taxon>Viridiplantae</taxon>
        <taxon>Streptophyta</taxon>
        <taxon>Embryophyta</taxon>
        <taxon>Tracheophyta</taxon>
        <taxon>Spermatophyta</taxon>
        <taxon>Magnoliopsida</taxon>
        <taxon>eudicotyledons</taxon>
        <taxon>Gunneridae</taxon>
        <taxon>Pentapetalae</taxon>
        <taxon>rosids</taxon>
        <taxon>fabids</taxon>
        <taxon>Fabales</taxon>
        <taxon>Fabaceae</taxon>
        <taxon>Papilionoideae</taxon>
        <taxon>50 kb inversion clade</taxon>
        <taxon>NPAAA clade</taxon>
        <taxon>indigoferoid/millettioid clade</taxon>
        <taxon>Phaseoleae</taxon>
        <taxon>Phaseolus</taxon>
    </lineage>
</organism>
<dbReference type="InterPro" id="IPR008480">
    <property type="entry name" value="DUF761_pln"/>
</dbReference>
<reference evidence="1 2" key="1">
    <citation type="submission" date="2024-01" db="EMBL/GenBank/DDBJ databases">
        <title>The genomes of 5 underutilized Papilionoideae crops provide insights into root nodulation and disease resistanc.</title>
        <authorList>
            <person name="Jiang F."/>
        </authorList>
    </citation>
    <scope>NUCLEOTIDE SEQUENCE [LARGE SCALE GENOMIC DNA]</scope>
    <source>
        <strain evidence="1">JINMINGXINNONG_FW02</strain>
        <tissue evidence="1">Leaves</tissue>
    </source>
</reference>
<comment type="caution">
    <text evidence="1">The sequence shown here is derived from an EMBL/GenBank/DDBJ whole genome shotgun (WGS) entry which is preliminary data.</text>
</comment>